<keyword evidence="4" id="KW-1185">Reference proteome</keyword>
<gene>
    <name evidence="3" type="ORF">ACFQPB_11045</name>
</gene>
<dbReference type="EMBL" id="JBHTCA010000006">
    <property type="protein sequence ID" value="MFC7409396.1"/>
    <property type="molecule type" value="Genomic_DNA"/>
</dbReference>
<evidence type="ECO:0000313" key="4">
    <source>
        <dbReference type="Proteomes" id="UP001596501"/>
    </source>
</evidence>
<evidence type="ECO:0000256" key="2">
    <source>
        <dbReference type="SAM" id="SignalP"/>
    </source>
</evidence>
<feature type="chain" id="PRO_5047383097" evidence="2">
    <location>
        <begin position="19"/>
        <end position="103"/>
    </location>
</feature>
<evidence type="ECO:0000256" key="1">
    <source>
        <dbReference type="SAM" id="MobiDB-lite"/>
    </source>
</evidence>
<name>A0ABW2QK08_9BURK</name>
<accession>A0ABW2QK08</accession>
<proteinExistence type="predicted"/>
<organism evidence="3 4">
    <name type="scientific">Hydrogenophaga atypica</name>
    <dbReference type="NCBI Taxonomy" id="249409"/>
    <lineage>
        <taxon>Bacteria</taxon>
        <taxon>Pseudomonadati</taxon>
        <taxon>Pseudomonadota</taxon>
        <taxon>Betaproteobacteria</taxon>
        <taxon>Burkholderiales</taxon>
        <taxon>Comamonadaceae</taxon>
        <taxon>Hydrogenophaga</taxon>
    </lineage>
</organism>
<feature type="compositionally biased region" description="Low complexity" evidence="1">
    <location>
        <begin position="84"/>
        <end position="103"/>
    </location>
</feature>
<comment type="caution">
    <text evidence="3">The sequence shown here is derived from an EMBL/GenBank/DDBJ whole genome shotgun (WGS) entry which is preliminary data.</text>
</comment>
<protein>
    <submittedName>
        <fullName evidence="3">Uncharacterized protein</fullName>
    </submittedName>
</protein>
<feature type="signal peptide" evidence="2">
    <location>
        <begin position="1"/>
        <end position="18"/>
    </location>
</feature>
<dbReference type="Proteomes" id="UP001596501">
    <property type="component" value="Unassembled WGS sequence"/>
</dbReference>
<keyword evidence="2" id="KW-0732">Signal</keyword>
<sequence>MKPILLIALMTVALSAQAKLPAPAPMDDAAKAKAEEAKAKAAHATKVDNYKLCKSMDVAVAHYVKTAGAKATKPSDKAPACVDPGPFTGAPAAAPATSPAKKS</sequence>
<dbReference type="RefSeq" id="WP_382223041.1">
    <property type="nucleotide sequence ID" value="NZ_JBHTCA010000006.1"/>
</dbReference>
<evidence type="ECO:0000313" key="3">
    <source>
        <dbReference type="EMBL" id="MFC7409396.1"/>
    </source>
</evidence>
<feature type="region of interest" description="Disordered" evidence="1">
    <location>
        <begin position="72"/>
        <end position="103"/>
    </location>
</feature>
<reference evidence="4" key="1">
    <citation type="journal article" date="2019" name="Int. J. Syst. Evol. Microbiol.">
        <title>The Global Catalogue of Microorganisms (GCM) 10K type strain sequencing project: providing services to taxonomists for standard genome sequencing and annotation.</title>
        <authorList>
            <consortium name="The Broad Institute Genomics Platform"/>
            <consortium name="The Broad Institute Genome Sequencing Center for Infectious Disease"/>
            <person name="Wu L."/>
            <person name="Ma J."/>
        </authorList>
    </citation>
    <scope>NUCLEOTIDE SEQUENCE [LARGE SCALE GENOMIC DNA]</scope>
    <source>
        <strain evidence="4">CGMCC 1.12371</strain>
    </source>
</reference>